<gene>
    <name evidence="3" type="ORF">Cvel_5935</name>
</gene>
<protein>
    <submittedName>
        <fullName evidence="3">Uncharacterized protein</fullName>
    </submittedName>
</protein>
<keyword evidence="2" id="KW-0732">Signal</keyword>
<organism evidence="3">
    <name type="scientific">Chromera velia CCMP2878</name>
    <dbReference type="NCBI Taxonomy" id="1169474"/>
    <lineage>
        <taxon>Eukaryota</taxon>
        <taxon>Sar</taxon>
        <taxon>Alveolata</taxon>
        <taxon>Colpodellida</taxon>
        <taxon>Chromeraceae</taxon>
        <taxon>Chromera</taxon>
    </lineage>
</organism>
<evidence type="ECO:0000313" key="3">
    <source>
        <dbReference type="EMBL" id="CEM40439.1"/>
    </source>
</evidence>
<feature type="region of interest" description="Disordered" evidence="1">
    <location>
        <begin position="441"/>
        <end position="460"/>
    </location>
</feature>
<dbReference type="EMBL" id="CDMZ01002039">
    <property type="protein sequence ID" value="CEM40439.1"/>
    <property type="molecule type" value="Genomic_DNA"/>
</dbReference>
<dbReference type="VEuPathDB" id="CryptoDB:Cvel_5935"/>
<reference evidence="3" key="1">
    <citation type="submission" date="2014-11" db="EMBL/GenBank/DDBJ databases">
        <authorList>
            <person name="Otto D Thomas"/>
            <person name="Naeem Raeece"/>
        </authorList>
    </citation>
    <scope>NUCLEOTIDE SEQUENCE</scope>
</reference>
<dbReference type="AlphaFoldDB" id="A0A0G4H9I7"/>
<evidence type="ECO:0000256" key="1">
    <source>
        <dbReference type="SAM" id="MobiDB-lite"/>
    </source>
</evidence>
<accession>A0A0G4H9I7</accession>
<feature type="signal peptide" evidence="2">
    <location>
        <begin position="1"/>
        <end position="22"/>
    </location>
</feature>
<name>A0A0G4H9I7_9ALVE</name>
<sequence length="526" mass="57326">MSEKALILFCVFSLAQPVCSLAEGSANEDLSLPTRSPCKDTRTPPCRFHPWHEWVSSSEDPLHKTRTRQAFPVPCHCAKGSSCKTQQTVYTEPRGPSLGRWPCLSRPSPSFSKGGRVLDCSDEGLESLNELTRKGSQGFLARAPDVLSTESFGEPGKNIKHSVRDTGCVPGSLVTPETFVPWAVFHEPRARFVHANGTVTVVTGSIACPSPQSQYSFCPPRERGLDILNWQDGFGFRGFTGDGWDYPTVFALAGSSFLRGDKRTVPFGLYPFDSNTCDVRNRSTGLGCFPGHPGDSLWKQSWRPAGSLFLRPRLWWGWSEVPLPREFDHPSVWDALVLKLPAGADNLWSLTTKALEHLPNVLDAFLDLERDPETGGWRNLESQADETAEGEGEGGAESGLFLGKPLVLLNELADENGNFRRHFFCQDFDFVWADGSGQRGALRTASGRRKGARGGEKGEGNAHCRLCDERRGGAEKFETSGAPSPVLTKGRASALLAAGAPSPVLTNGRASDYAVVLSEPKDMVAS</sequence>
<dbReference type="PhylomeDB" id="A0A0G4H9I7"/>
<feature type="chain" id="PRO_5005191115" evidence="2">
    <location>
        <begin position="23"/>
        <end position="526"/>
    </location>
</feature>
<evidence type="ECO:0000256" key="2">
    <source>
        <dbReference type="SAM" id="SignalP"/>
    </source>
</evidence>
<proteinExistence type="predicted"/>